<dbReference type="InParanoid" id="A0A448YSG2"/>
<name>A0A448YSG2_BRENA</name>
<dbReference type="GO" id="GO:0005743">
    <property type="term" value="C:mitochondrial inner membrane"/>
    <property type="evidence" value="ECO:0007669"/>
    <property type="project" value="TreeGrafter"/>
</dbReference>
<keyword evidence="1" id="KW-0812">Transmembrane</keyword>
<dbReference type="Pfam" id="PF10173">
    <property type="entry name" value="Mit_KHE1"/>
    <property type="match status" value="1"/>
</dbReference>
<accession>A0A448YSG2</accession>
<gene>
    <name evidence="2" type="ORF">BRENAR_LOCUS4577</name>
</gene>
<organism evidence="2 3">
    <name type="scientific">Brettanomyces naardenensis</name>
    <name type="common">Yeast</name>
    <dbReference type="NCBI Taxonomy" id="13370"/>
    <lineage>
        <taxon>Eukaryota</taxon>
        <taxon>Fungi</taxon>
        <taxon>Dikarya</taxon>
        <taxon>Ascomycota</taxon>
        <taxon>Saccharomycotina</taxon>
        <taxon>Pichiomycetes</taxon>
        <taxon>Pichiales</taxon>
        <taxon>Pichiaceae</taxon>
        <taxon>Brettanomyces</taxon>
    </lineage>
</organism>
<dbReference type="GO" id="GO:0006813">
    <property type="term" value="P:potassium ion transport"/>
    <property type="evidence" value="ECO:0007669"/>
    <property type="project" value="TreeGrafter"/>
</dbReference>
<dbReference type="PANTHER" id="PTHR28062">
    <property type="entry name" value="K+-H+ EXCHANGE-LIKE PROTEIN"/>
    <property type="match status" value="1"/>
</dbReference>
<keyword evidence="1" id="KW-0472">Membrane</keyword>
<dbReference type="Proteomes" id="UP000290900">
    <property type="component" value="Unassembled WGS sequence"/>
</dbReference>
<dbReference type="InterPro" id="IPR018786">
    <property type="entry name" value="Mit_KHE1"/>
</dbReference>
<protein>
    <submittedName>
        <fullName evidence="2">DEKNAAC105035</fullName>
    </submittedName>
</protein>
<keyword evidence="1" id="KW-1133">Transmembrane helix</keyword>
<feature type="transmembrane region" description="Helical" evidence="1">
    <location>
        <begin position="130"/>
        <end position="155"/>
    </location>
</feature>
<proteinExistence type="predicted"/>
<reference evidence="2 3" key="1">
    <citation type="submission" date="2018-12" db="EMBL/GenBank/DDBJ databases">
        <authorList>
            <person name="Tiukova I."/>
            <person name="Dainat J."/>
        </authorList>
    </citation>
    <scope>NUCLEOTIDE SEQUENCE [LARGE SCALE GENOMIC DNA]</scope>
</reference>
<keyword evidence="3" id="KW-1185">Reference proteome</keyword>
<evidence type="ECO:0000313" key="2">
    <source>
        <dbReference type="EMBL" id="VEU23848.1"/>
    </source>
</evidence>
<evidence type="ECO:0000313" key="3">
    <source>
        <dbReference type="Proteomes" id="UP000290900"/>
    </source>
</evidence>
<dbReference type="AlphaFoldDB" id="A0A448YSG2"/>
<dbReference type="EMBL" id="CAACVR010000056">
    <property type="protein sequence ID" value="VEU23848.1"/>
    <property type="molecule type" value="Genomic_DNA"/>
</dbReference>
<evidence type="ECO:0000256" key="1">
    <source>
        <dbReference type="SAM" id="Phobius"/>
    </source>
</evidence>
<dbReference type="FunCoup" id="A0A448YSG2">
    <property type="interactions" value="9"/>
</dbReference>
<sequence>MNALPGGKESIETRLTNKAAELWKKMENSKSSINKKIVHLVNALLSKIPWFETSLRSIPSRTMINRFTKEGNEPINAHEIQRAQLTSEHLKAIPLFYPLNLSSPSRIVGQIAPDLPLVYQNQRKFLLRDILLLPLTIPFILVPVIPNVPGFYLVYRAYCHWNVLKGIDHLRYLMIEGDHLDSIPIFSVDKLYLDSKDAICAQNVELYLESGEEGPETLLISEDIVPKVCEAFGVPELSENLLVAIEQERNRLEGQSEGKAEEKE</sequence>
<dbReference type="PANTHER" id="PTHR28062:SF1">
    <property type="entry name" value="TRANSMEMBRANE PROTEIN"/>
    <property type="match status" value="1"/>
</dbReference>
<dbReference type="OrthoDB" id="5562676at2759"/>
<dbReference type="GO" id="GO:1902600">
    <property type="term" value="P:proton transmembrane transport"/>
    <property type="evidence" value="ECO:0007669"/>
    <property type="project" value="TreeGrafter"/>
</dbReference>